<feature type="coiled-coil region" evidence="1">
    <location>
        <begin position="48"/>
        <end position="78"/>
    </location>
</feature>
<dbReference type="EMBL" id="JAAGOH010000001">
    <property type="protein sequence ID" value="NDY89873.1"/>
    <property type="molecule type" value="Genomic_DNA"/>
</dbReference>
<evidence type="ECO:0000313" key="4">
    <source>
        <dbReference type="Proteomes" id="UP000484255"/>
    </source>
</evidence>
<feature type="region of interest" description="Disordered" evidence="2">
    <location>
        <begin position="222"/>
        <end position="247"/>
    </location>
</feature>
<dbReference type="RefSeq" id="WP_163455718.1">
    <property type="nucleotide sequence ID" value="NZ_JAAGOH010000001.1"/>
</dbReference>
<dbReference type="AlphaFoldDB" id="A0A7C9PEH9"/>
<proteinExistence type="predicted"/>
<keyword evidence="1" id="KW-0175">Coiled coil</keyword>
<protein>
    <submittedName>
        <fullName evidence="3">YeaH/YhbH family protein</fullName>
    </submittedName>
</protein>
<organism evidence="3 4">
    <name type="scientific">Ideonella livida</name>
    <dbReference type="NCBI Taxonomy" id="2707176"/>
    <lineage>
        <taxon>Bacteria</taxon>
        <taxon>Pseudomonadati</taxon>
        <taxon>Pseudomonadota</taxon>
        <taxon>Betaproteobacteria</taxon>
        <taxon>Burkholderiales</taxon>
        <taxon>Sphaerotilaceae</taxon>
        <taxon>Ideonella</taxon>
    </lineage>
</organism>
<feature type="region of interest" description="Disordered" evidence="2">
    <location>
        <begin position="168"/>
        <end position="189"/>
    </location>
</feature>
<gene>
    <name evidence="3" type="ORF">G3A44_01545</name>
</gene>
<sequence length="247" mass="26402">MKTKMTATLRRWARRLDALSLRERVVGFVAAIVLLLTLLDQAVVQPALQASAQRQALLRQQADELQRLRQQLASLTRDDGSERARELTPLREALAQAQRRQAGHAAATSGQASPAVVAAAAAELPALLRQLLMRQHPQVVLEALQLQARAPLTAAPAATATTPLAQTPGAALSTATSANPAGGPPGWQATELRLRGPYAALVSSLQALETGFPQLRWGEAHLQAPPTTTDGPPQLRLRVWTPQEPAP</sequence>
<comment type="caution">
    <text evidence="3">The sequence shown here is derived from an EMBL/GenBank/DDBJ whole genome shotgun (WGS) entry which is preliminary data.</text>
</comment>
<name>A0A7C9PEH9_9BURK</name>
<evidence type="ECO:0000256" key="1">
    <source>
        <dbReference type="SAM" id="Coils"/>
    </source>
</evidence>
<dbReference type="Proteomes" id="UP000484255">
    <property type="component" value="Unassembled WGS sequence"/>
</dbReference>
<reference evidence="3 4" key="1">
    <citation type="submission" date="2020-02" db="EMBL/GenBank/DDBJ databases">
        <title>Ideonella bacterium strain TBM-1.</title>
        <authorList>
            <person name="Chen W.-M."/>
        </authorList>
    </citation>
    <scope>NUCLEOTIDE SEQUENCE [LARGE SCALE GENOMIC DNA]</scope>
    <source>
        <strain evidence="3 4">TBM-1</strain>
    </source>
</reference>
<evidence type="ECO:0000313" key="3">
    <source>
        <dbReference type="EMBL" id="NDY89873.1"/>
    </source>
</evidence>
<keyword evidence="4" id="KW-1185">Reference proteome</keyword>
<evidence type="ECO:0000256" key="2">
    <source>
        <dbReference type="SAM" id="MobiDB-lite"/>
    </source>
</evidence>
<accession>A0A7C9PEH9</accession>